<keyword evidence="2" id="KW-0540">Nuclease</keyword>
<keyword evidence="5" id="KW-0378">Hydrolase</keyword>
<dbReference type="PANTHER" id="PTHR33146">
    <property type="entry name" value="ENDONUCLEASE 4"/>
    <property type="match status" value="1"/>
</dbReference>
<dbReference type="PANTHER" id="PTHR33146:SF26">
    <property type="entry name" value="ENDONUCLEASE 4"/>
    <property type="match status" value="1"/>
</dbReference>
<keyword evidence="10" id="KW-1185">Reference proteome</keyword>
<dbReference type="GO" id="GO:0003676">
    <property type="term" value="F:nucleic acid binding"/>
    <property type="evidence" value="ECO:0007669"/>
    <property type="project" value="InterPro"/>
</dbReference>
<evidence type="ECO:0000313" key="10">
    <source>
        <dbReference type="Proteomes" id="UP000267821"/>
    </source>
</evidence>
<dbReference type="GO" id="GO:0046872">
    <property type="term" value="F:metal ion binding"/>
    <property type="evidence" value="ECO:0007669"/>
    <property type="project" value="UniProtKB-KW"/>
</dbReference>
<dbReference type="InterPro" id="IPR008947">
    <property type="entry name" value="PLipase_C/P1_nuclease_dom_sf"/>
</dbReference>
<dbReference type="InterPro" id="IPR003154">
    <property type="entry name" value="S1/P1nuclease"/>
</dbReference>
<gene>
    <name evidence="9" type="ORF">L211DRAFT_845750</name>
</gene>
<keyword evidence="3" id="KW-0479">Metal-binding</keyword>
<dbReference type="PROSITE" id="PS51257">
    <property type="entry name" value="PROKAR_LIPOPROTEIN"/>
    <property type="match status" value="1"/>
</dbReference>
<evidence type="ECO:0000313" key="9">
    <source>
        <dbReference type="EMBL" id="RPB28742.1"/>
    </source>
</evidence>
<dbReference type="AlphaFoldDB" id="A0A3N4M795"/>
<dbReference type="InParanoid" id="A0A3N4M795"/>
<keyword evidence="4" id="KW-0255">Endonuclease</keyword>
<dbReference type="GO" id="GO:0016788">
    <property type="term" value="F:hydrolase activity, acting on ester bonds"/>
    <property type="evidence" value="ECO:0007669"/>
    <property type="project" value="InterPro"/>
</dbReference>
<reference evidence="9 10" key="1">
    <citation type="journal article" date="2018" name="Nat. Ecol. Evol.">
        <title>Pezizomycetes genomes reveal the molecular basis of ectomycorrhizal truffle lifestyle.</title>
        <authorList>
            <person name="Murat C."/>
            <person name="Payen T."/>
            <person name="Noel B."/>
            <person name="Kuo A."/>
            <person name="Morin E."/>
            <person name="Chen J."/>
            <person name="Kohler A."/>
            <person name="Krizsan K."/>
            <person name="Balestrini R."/>
            <person name="Da Silva C."/>
            <person name="Montanini B."/>
            <person name="Hainaut M."/>
            <person name="Levati E."/>
            <person name="Barry K.W."/>
            <person name="Belfiori B."/>
            <person name="Cichocki N."/>
            <person name="Clum A."/>
            <person name="Dockter R.B."/>
            <person name="Fauchery L."/>
            <person name="Guy J."/>
            <person name="Iotti M."/>
            <person name="Le Tacon F."/>
            <person name="Lindquist E.A."/>
            <person name="Lipzen A."/>
            <person name="Malagnac F."/>
            <person name="Mello A."/>
            <person name="Molinier V."/>
            <person name="Miyauchi S."/>
            <person name="Poulain J."/>
            <person name="Riccioni C."/>
            <person name="Rubini A."/>
            <person name="Sitrit Y."/>
            <person name="Splivallo R."/>
            <person name="Traeger S."/>
            <person name="Wang M."/>
            <person name="Zifcakova L."/>
            <person name="Wipf D."/>
            <person name="Zambonelli A."/>
            <person name="Paolocci F."/>
            <person name="Nowrousian M."/>
            <person name="Ottonello S."/>
            <person name="Baldrian P."/>
            <person name="Spatafora J.W."/>
            <person name="Henrissat B."/>
            <person name="Nagy L.G."/>
            <person name="Aury J.M."/>
            <person name="Wincker P."/>
            <person name="Grigoriev I.V."/>
            <person name="Bonfante P."/>
            <person name="Martin F.M."/>
        </authorList>
    </citation>
    <scope>NUCLEOTIDE SEQUENCE [LARGE SCALE GENOMIC DNA]</scope>
    <source>
        <strain evidence="9 10">ATCC MYA-4762</strain>
    </source>
</reference>
<dbReference type="STRING" id="1051890.A0A3N4M795"/>
<keyword evidence="8" id="KW-0732">Signal</keyword>
<keyword evidence="7" id="KW-0325">Glycoprotein</keyword>
<dbReference type="GO" id="GO:0006308">
    <property type="term" value="P:DNA catabolic process"/>
    <property type="evidence" value="ECO:0007669"/>
    <property type="project" value="InterPro"/>
</dbReference>
<proteinExistence type="inferred from homology"/>
<evidence type="ECO:0000256" key="7">
    <source>
        <dbReference type="ARBA" id="ARBA00023180"/>
    </source>
</evidence>
<dbReference type="Gene3D" id="1.10.575.10">
    <property type="entry name" value="P1 Nuclease"/>
    <property type="match status" value="1"/>
</dbReference>
<evidence type="ECO:0000256" key="3">
    <source>
        <dbReference type="ARBA" id="ARBA00022723"/>
    </source>
</evidence>
<dbReference type="OrthoDB" id="441446at2759"/>
<comment type="similarity">
    <text evidence="1">Belongs to the nuclease type I family.</text>
</comment>
<evidence type="ECO:0000256" key="4">
    <source>
        <dbReference type="ARBA" id="ARBA00022759"/>
    </source>
</evidence>
<dbReference type="CDD" id="cd11010">
    <property type="entry name" value="S1-P1_nuclease"/>
    <property type="match status" value="1"/>
</dbReference>
<sequence>MRSLILLLASNSFLPNLVTACGTTVHETIARLALRFALPETVEWLNKLLPDKGSTDAGMAFISTWPDGYAHQCVDGLWTKGFHFMDAHDEATKHPHLACSARNCDECVTYIIQLPRKDRHQDHDVVCAQQASSGEKRDPKSFQNSIQAHAFQTAGFPPLHLETLTDAEFAIRFVVHLIGDIHQPLHTTGYELGEIIKPVYFNKKEINLHDAWDTEIPETIFKRLLGGTEGVVDYLYQHAKTMDKSSNVWKNEWVGECFEGIEDEVAVFQKITFNRAEVCALQWARWANHYICTYVLQYGLDTVGMELGGEYTNKAEPIIVELVSMAGWKLGGWLNLLATQKLGLDLGPVKEGVEEEVGEDDHYRGAYTIVPGHDEL</sequence>
<evidence type="ECO:0000256" key="8">
    <source>
        <dbReference type="SAM" id="SignalP"/>
    </source>
</evidence>
<dbReference type="EMBL" id="ML121529">
    <property type="protein sequence ID" value="RPB28742.1"/>
    <property type="molecule type" value="Genomic_DNA"/>
</dbReference>
<dbReference type="Pfam" id="PF02265">
    <property type="entry name" value="S1-P1_nuclease"/>
    <property type="match status" value="1"/>
</dbReference>
<feature type="signal peptide" evidence="8">
    <location>
        <begin position="1"/>
        <end position="20"/>
    </location>
</feature>
<keyword evidence="6" id="KW-1015">Disulfide bond</keyword>
<feature type="chain" id="PRO_5018036174" evidence="8">
    <location>
        <begin position="21"/>
        <end position="376"/>
    </location>
</feature>
<evidence type="ECO:0000256" key="6">
    <source>
        <dbReference type="ARBA" id="ARBA00023157"/>
    </source>
</evidence>
<evidence type="ECO:0000256" key="5">
    <source>
        <dbReference type="ARBA" id="ARBA00022801"/>
    </source>
</evidence>
<protein>
    <submittedName>
        <fullName evidence="9">Phospholipase C/P1 nuclease</fullName>
    </submittedName>
</protein>
<evidence type="ECO:0000256" key="1">
    <source>
        <dbReference type="ARBA" id="ARBA00009547"/>
    </source>
</evidence>
<accession>A0A3N4M795</accession>
<name>A0A3N4M795_9PEZI</name>
<dbReference type="Proteomes" id="UP000267821">
    <property type="component" value="Unassembled WGS sequence"/>
</dbReference>
<evidence type="ECO:0000256" key="2">
    <source>
        <dbReference type="ARBA" id="ARBA00022722"/>
    </source>
</evidence>
<dbReference type="SUPFAM" id="SSF48537">
    <property type="entry name" value="Phospholipase C/P1 nuclease"/>
    <property type="match status" value="1"/>
</dbReference>
<dbReference type="GO" id="GO:0004519">
    <property type="term" value="F:endonuclease activity"/>
    <property type="evidence" value="ECO:0007669"/>
    <property type="project" value="UniProtKB-KW"/>
</dbReference>
<organism evidence="9 10">
    <name type="scientific">Terfezia boudieri ATCC MYA-4762</name>
    <dbReference type="NCBI Taxonomy" id="1051890"/>
    <lineage>
        <taxon>Eukaryota</taxon>
        <taxon>Fungi</taxon>
        <taxon>Dikarya</taxon>
        <taxon>Ascomycota</taxon>
        <taxon>Pezizomycotina</taxon>
        <taxon>Pezizomycetes</taxon>
        <taxon>Pezizales</taxon>
        <taxon>Pezizaceae</taxon>
        <taxon>Terfezia</taxon>
    </lineage>
</organism>